<proteinExistence type="predicted"/>
<keyword evidence="4" id="KW-1185">Reference proteome</keyword>
<accession>A0A1E3HP90</accession>
<evidence type="ECO:0000313" key="4">
    <source>
        <dbReference type="Proteomes" id="UP000094819"/>
    </source>
</evidence>
<evidence type="ECO:0000313" key="3">
    <source>
        <dbReference type="EMBL" id="ODN78179.1"/>
    </source>
</evidence>
<comment type="caution">
    <text evidence="3">The sequence shown here is derived from an EMBL/GenBank/DDBJ whole genome shotgun (WGS) entry which is preliminary data.</text>
</comment>
<reference evidence="3 4" key="1">
    <citation type="submission" date="2016-06" db="EMBL/GenBank/DDBJ databases">
        <title>Evolution of pathogenesis and genome organization in the Tremellales.</title>
        <authorList>
            <person name="Cuomo C."/>
            <person name="Litvintseva A."/>
            <person name="Heitman J."/>
            <person name="Chen Y."/>
            <person name="Sun S."/>
            <person name="Springer D."/>
            <person name="Dromer F."/>
            <person name="Young S."/>
            <person name="Zeng Q."/>
            <person name="Chapman S."/>
            <person name="Gujja S."/>
            <person name="Saif S."/>
            <person name="Birren B."/>
        </authorList>
    </citation>
    <scope>NUCLEOTIDE SEQUENCE [LARGE SCALE GENOMIC DNA]</scope>
    <source>
        <strain evidence="3 4">CBS 7118</strain>
    </source>
</reference>
<name>A0A1E3HP90_9TREE</name>
<keyword evidence="2" id="KW-1133">Transmembrane helix</keyword>
<dbReference type="GeneID" id="30197179"/>
<dbReference type="AlphaFoldDB" id="A0A1E3HP90"/>
<feature type="compositionally biased region" description="Basic and acidic residues" evidence="1">
    <location>
        <begin position="17"/>
        <end position="26"/>
    </location>
</feature>
<dbReference type="OrthoDB" id="2577583at2759"/>
<evidence type="ECO:0000256" key="1">
    <source>
        <dbReference type="SAM" id="MobiDB-lite"/>
    </source>
</evidence>
<organism evidence="3 4">
    <name type="scientific">Cryptococcus wingfieldii CBS 7118</name>
    <dbReference type="NCBI Taxonomy" id="1295528"/>
    <lineage>
        <taxon>Eukaryota</taxon>
        <taxon>Fungi</taxon>
        <taxon>Dikarya</taxon>
        <taxon>Basidiomycota</taxon>
        <taxon>Agaricomycotina</taxon>
        <taxon>Tremellomycetes</taxon>
        <taxon>Tremellales</taxon>
        <taxon>Cryptococcaceae</taxon>
        <taxon>Cryptococcus</taxon>
    </lineage>
</organism>
<feature type="transmembrane region" description="Helical" evidence="2">
    <location>
        <begin position="226"/>
        <end position="244"/>
    </location>
</feature>
<dbReference type="EMBL" id="AWGH01000048">
    <property type="protein sequence ID" value="ODN78179.1"/>
    <property type="molecule type" value="Genomic_DNA"/>
</dbReference>
<dbReference type="Proteomes" id="UP000094819">
    <property type="component" value="Unassembled WGS sequence"/>
</dbReference>
<feature type="region of interest" description="Disordered" evidence="1">
    <location>
        <begin position="1"/>
        <end position="32"/>
    </location>
</feature>
<evidence type="ECO:0000256" key="2">
    <source>
        <dbReference type="SAM" id="Phobius"/>
    </source>
</evidence>
<keyword evidence="2" id="KW-0812">Transmembrane</keyword>
<gene>
    <name evidence="3" type="ORF">L198_07968</name>
</gene>
<protein>
    <submittedName>
        <fullName evidence="3">Uncharacterized protein</fullName>
    </submittedName>
</protein>
<dbReference type="InterPro" id="IPR022235">
    <property type="entry name" value="DUF3760"/>
</dbReference>
<keyword evidence="2" id="KW-0472">Membrane</keyword>
<dbReference type="Pfam" id="PF12586">
    <property type="entry name" value="DUF3760"/>
    <property type="match status" value="1"/>
</dbReference>
<dbReference type="RefSeq" id="XP_019028063.1">
    <property type="nucleotide sequence ID" value="XM_019179941.1"/>
</dbReference>
<sequence length="255" mass="28148">MLPAPPAPLSSTPSPDRCADHSDRPDANAQGLSREMTTKTRADFAFIIDNKEGNDVTPTFEALHVSNHSCHSPSAADTTPLKKKQEIKTGAYESEAGVFRRICQPSAAVETLEALHPVHHRILDELFRLKPLVVVTLSKYCYDFFLPRLYKKVYLNAHSLPATVESFLHGLSTSNGRKEEAFKHIRDICFYFPPLVYVPKGNKLPDGTRQMIPIARLKGLSPSPQLTLGGWLVLIGSAALLLFGHGGRGLINRLN</sequence>